<reference evidence="1" key="1">
    <citation type="submission" date="2023-04" db="EMBL/GenBank/DDBJ databases">
        <title>Ambrosiozyma monospora NBRC 10751.</title>
        <authorList>
            <person name="Ichikawa N."/>
            <person name="Sato H."/>
            <person name="Tonouchi N."/>
        </authorList>
    </citation>
    <scope>NUCLEOTIDE SEQUENCE</scope>
    <source>
        <strain evidence="1">NBRC 10751</strain>
    </source>
</reference>
<name>A0ACB5T5Z7_AMBMO</name>
<comment type="caution">
    <text evidence="1">The sequence shown here is derived from an EMBL/GenBank/DDBJ whole genome shotgun (WGS) entry which is preliminary data.</text>
</comment>
<organism evidence="1 2">
    <name type="scientific">Ambrosiozyma monospora</name>
    <name type="common">Yeast</name>
    <name type="synonym">Endomycopsis monosporus</name>
    <dbReference type="NCBI Taxonomy" id="43982"/>
    <lineage>
        <taxon>Eukaryota</taxon>
        <taxon>Fungi</taxon>
        <taxon>Dikarya</taxon>
        <taxon>Ascomycota</taxon>
        <taxon>Saccharomycotina</taxon>
        <taxon>Pichiomycetes</taxon>
        <taxon>Pichiales</taxon>
        <taxon>Pichiaceae</taxon>
        <taxon>Ambrosiozyma</taxon>
    </lineage>
</organism>
<evidence type="ECO:0000313" key="2">
    <source>
        <dbReference type="Proteomes" id="UP001165064"/>
    </source>
</evidence>
<keyword evidence="2" id="KW-1185">Reference proteome</keyword>
<proteinExistence type="predicted"/>
<protein>
    <submittedName>
        <fullName evidence="1">Unnamed protein product</fullName>
    </submittedName>
</protein>
<dbReference type="EMBL" id="BSXS01003371">
    <property type="protein sequence ID" value="GME81158.1"/>
    <property type="molecule type" value="Genomic_DNA"/>
</dbReference>
<gene>
    <name evidence="1" type="ORF">Amon02_000478700</name>
</gene>
<accession>A0ACB5T5Z7</accession>
<evidence type="ECO:0000313" key="1">
    <source>
        <dbReference type="EMBL" id="GME81158.1"/>
    </source>
</evidence>
<dbReference type="Proteomes" id="UP001165064">
    <property type="component" value="Unassembled WGS sequence"/>
</dbReference>
<sequence>MQLLKWRLDQNGLFVQETNDLGSASRMECMFKVQSSKFKVPSSNQPSCAVCSPHKNPTCQLIPTYNFHNNIQTITMINAKSTLLMLTSCIASANAFYWNSSSSDPLFTLPSSSSEFSYISQSSSCSLSSACTKDQTTTVTSQITIQSPSQSQPFPSSSDILSSSSQSQSQPQSSSQSSSVPTPWIEGSWVNGIPEWQVYIPQKSYSNFQGFELESLSHSDGFKFDSADVTFHNDDSTLPKSLLTDNSSDDKLSFSFEGFTAANVLSLVIPGELSGDLLATYKASFNLIIDASAGLAKRDQYQFTLSATVNSPIASSAASSSQSASSSNVGKKVFSSASSSEDYVDLTSTPIVTDRASTITTLTEGSTITRTLSDCHASSCSSYTVTEIVSYYTLSYSGSETVITTYYPLPTSNTISSGAAVSTTEVALSPSTTTFTTTSCSNSACSTYKVTELVSAYTTTISGQVTVITSYSTLSGSDEPTTTYHIPRTVTETLTSCSDGGCSTYSVTEIADSYTTTISGQVTVITSYSTLSGSDEPTSTIPSTIVETVTSCSAGICSTFATTELLPNFFCFC</sequence>